<dbReference type="PANTHER" id="PTHR46042">
    <property type="entry name" value="DIPHTHINE METHYLTRANSFERASE"/>
    <property type="match status" value="1"/>
</dbReference>
<comment type="caution">
    <text evidence="9">The sequence shown here is derived from an EMBL/GenBank/DDBJ whole genome shotgun (WGS) entry which is preliminary data.</text>
</comment>
<feature type="repeat" description="WD" evidence="8">
    <location>
        <begin position="276"/>
        <end position="309"/>
    </location>
</feature>
<dbReference type="InterPro" id="IPR001680">
    <property type="entry name" value="WD40_rpt"/>
</dbReference>
<accession>A0AA88KS96</accession>
<dbReference type="InterPro" id="IPR052415">
    <property type="entry name" value="Diphthine_MTase"/>
</dbReference>
<protein>
    <recommendedName>
        <fullName evidence="6">methylated diphthine methylhydrolase</fullName>
        <ecNumber evidence="6">3.1.1.97</ecNumber>
    </recommendedName>
</protein>
<dbReference type="GO" id="GO:0061685">
    <property type="term" value="F:diphthine methylesterase activity"/>
    <property type="evidence" value="ECO:0007669"/>
    <property type="project" value="UniProtKB-EC"/>
</dbReference>
<dbReference type="GO" id="GO:0005737">
    <property type="term" value="C:cytoplasm"/>
    <property type="evidence" value="ECO:0007669"/>
    <property type="project" value="TreeGrafter"/>
</dbReference>
<reference evidence="9 10" key="1">
    <citation type="journal article" date="2018" name="BMC Genomics">
        <title>The genome of Naegleria lovaniensis, the basis for a comparative approach to unravel pathogenicity factors of the human pathogenic amoeba N. fowleri.</title>
        <authorList>
            <person name="Liechti N."/>
            <person name="Schurch N."/>
            <person name="Bruggmann R."/>
            <person name="Wittwer M."/>
        </authorList>
    </citation>
    <scope>NUCLEOTIDE SEQUENCE [LARGE SCALE GENOMIC DNA]</scope>
    <source>
        <strain evidence="9 10">ATCC 30569</strain>
    </source>
</reference>
<evidence type="ECO:0000256" key="8">
    <source>
        <dbReference type="PROSITE-ProRule" id="PRU00221"/>
    </source>
</evidence>
<evidence type="ECO:0000256" key="3">
    <source>
        <dbReference type="ARBA" id="ARBA00022737"/>
    </source>
</evidence>
<comment type="similarity">
    <text evidence="5">Belongs to the DPH7 family.</text>
</comment>
<organism evidence="9 10">
    <name type="scientific">Naegleria lovaniensis</name>
    <name type="common">Amoeba</name>
    <dbReference type="NCBI Taxonomy" id="51637"/>
    <lineage>
        <taxon>Eukaryota</taxon>
        <taxon>Discoba</taxon>
        <taxon>Heterolobosea</taxon>
        <taxon>Tetramitia</taxon>
        <taxon>Eutetramitia</taxon>
        <taxon>Vahlkampfiidae</taxon>
        <taxon>Naegleria</taxon>
    </lineage>
</organism>
<dbReference type="PROSITE" id="PS50082">
    <property type="entry name" value="WD_REPEATS_2"/>
    <property type="match status" value="1"/>
</dbReference>
<evidence type="ECO:0000256" key="1">
    <source>
        <dbReference type="ARBA" id="ARBA00005156"/>
    </source>
</evidence>
<dbReference type="SMART" id="SM00320">
    <property type="entry name" value="WD40"/>
    <property type="match status" value="3"/>
</dbReference>
<evidence type="ECO:0000256" key="5">
    <source>
        <dbReference type="ARBA" id="ARBA00038092"/>
    </source>
</evidence>
<comment type="catalytic activity">
    <reaction evidence="7">
        <text>diphthine methyl ester-[translation elongation factor 2] + H2O = diphthine-[translation elongation factor 2] + methanol + H(+)</text>
        <dbReference type="Rhea" id="RHEA:42656"/>
        <dbReference type="Rhea" id="RHEA-COMP:10172"/>
        <dbReference type="Rhea" id="RHEA-COMP:10173"/>
        <dbReference type="ChEBI" id="CHEBI:15377"/>
        <dbReference type="ChEBI" id="CHEBI:15378"/>
        <dbReference type="ChEBI" id="CHEBI:17790"/>
        <dbReference type="ChEBI" id="CHEBI:79005"/>
        <dbReference type="ChEBI" id="CHEBI:82696"/>
        <dbReference type="EC" id="3.1.1.97"/>
    </reaction>
</comment>
<dbReference type="Proteomes" id="UP000816034">
    <property type="component" value="Unassembled WGS sequence"/>
</dbReference>
<dbReference type="EMBL" id="PYSW02000002">
    <property type="protein sequence ID" value="KAG2393429.1"/>
    <property type="molecule type" value="Genomic_DNA"/>
</dbReference>
<sequence length="468" mass="52984">MPTNKMTTLDSFSTIESADCVETCPLNPSIITCCTYQLVTNTTTNTSTETSTNTTTHHQQQQHKGTIYHFKIIQSSHLELVQTLSSLPYGIFDMKYHPYYPLLAVCQTNRTLSIYHVKGKDYSELEFICDYSFHESGMMTSVDWNDHRDDELLSTQLLLTCGDSYGHVHVLELLNFSSIMDTDMHTGHKALHSLSSSPLDSGNIQTAVSLSSTCQLDSNNHNVQLSHLYTFSNAHECECWTSAFHYFNSKLMYSGGDDSLFKLYDIHNQKSIFKSMNMHASGICCIQHSPFKEFEFYTGSYDDTLKVWDCRMFSASQMSSSCGSSCGSNSSHREMRGFQPIHTFELGGGVWNIKPNVSSLLRTSPLRNNPSSLIATATMYNGFHVLDISNQTIVAHYLPEDNLLSYGIDWCGSVLEMHHHDDDDTNLVDDHLSTNHIEFVRKDSNRLYLATCTFYDGTLRLIQMDLEE</sequence>
<dbReference type="Pfam" id="PF00400">
    <property type="entry name" value="WD40"/>
    <property type="match status" value="1"/>
</dbReference>
<dbReference type="Gene3D" id="2.130.10.10">
    <property type="entry name" value="YVTN repeat-like/Quinoprotein amine dehydrogenase"/>
    <property type="match status" value="1"/>
</dbReference>
<evidence type="ECO:0000256" key="7">
    <source>
        <dbReference type="ARBA" id="ARBA00047551"/>
    </source>
</evidence>
<evidence type="ECO:0000256" key="4">
    <source>
        <dbReference type="ARBA" id="ARBA00022801"/>
    </source>
</evidence>
<keyword evidence="3" id="KW-0677">Repeat</keyword>
<evidence type="ECO:0000313" key="10">
    <source>
        <dbReference type="Proteomes" id="UP000816034"/>
    </source>
</evidence>
<dbReference type="InterPro" id="IPR036322">
    <property type="entry name" value="WD40_repeat_dom_sf"/>
</dbReference>
<gene>
    <name evidence="9" type="ORF">C9374_006960</name>
</gene>
<keyword evidence="2 8" id="KW-0853">WD repeat</keyword>
<dbReference type="EC" id="3.1.1.97" evidence="6"/>
<keyword evidence="10" id="KW-1185">Reference proteome</keyword>
<dbReference type="GO" id="GO:0017183">
    <property type="term" value="P:protein histidyl modification to diphthamide"/>
    <property type="evidence" value="ECO:0007669"/>
    <property type="project" value="TreeGrafter"/>
</dbReference>
<dbReference type="SUPFAM" id="SSF50978">
    <property type="entry name" value="WD40 repeat-like"/>
    <property type="match status" value="1"/>
</dbReference>
<evidence type="ECO:0000256" key="2">
    <source>
        <dbReference type="ARBA" id="ARBA00022574"/>
    </source>
</evidence>
<dbReference type="AlphaFoldDB" id="A0AA88KS96"/>
<keyword evidence="4" id="KW-0378">Hydrolase</keyword>
<evidence type="ECO:0000313" key="9">
    <source>
        <dbReference type="EMBL" id="KAG2393429.1"/>
    </source>
</evidence>
<dbReference type="GeneID" id="68099414"/>
<dbReference type="InterPro" id="IPR015943">
    <property type="entry name" value="WD40/YVTN_repeat-like_dom_sf"/>
</dbReference>
<dbReference type="RefSeq" id="XP_044555323.1">
    <property type="nucleotide sequence ID" value="XM_044696878.1"/>
</dbReference>
<proteinExistence type="inferred from homology"/>
<dbReference type="PANTHER" id="PTHR46042:SF1">
    <property type="entry name" value="DIPHTHINE METHYLTRANSFERASE"/>
    <property type="match status" value="1"/>
</dbReference>
<name>A0AA88KS96_NAELO</name>
<comment type="pathway">
    <text evidence="1">Protein modification; peptidyl-diphthamide biosynthesis.</text>
</comment>
<evidence type="ECO:0000256" key="6">
    <source>
        <dbReference type="ARBA" id="ARBA00039131"/>
    </source>
</evidence>